<dbReference type="GO" id="GO:0046872">
    <property type="term" value="F:metal ion binding"/>
    <property type="evidence" value="ECO:0007669"/>
    <property type="project" value="UniProtKB-KW"/>
</dbReference>
<dbReference type="GO" id="GO:0006357">
    <property type="term" value="P:regulation of transcription by RNA polymerase II"/>
    <property type="evidence" value="ECO:0007669"/>
    <property type="project" value="TreeGrafter"/>
</dbReference>
<dbReference type="AlphaFoldDB" id="A0A8J8WF28"/>
<evidence type="ECO:0000259" key="6">
    <source>
        <dbReference type="Pfam" id="PF13359"/>
    </source>
</evidence>
<accession>A0A8J8WF28</accession>
<evidence type="ECO:0000313" key="7">
    <source>
        <dbReference type="EMBL" id="KAG0699582.1"/>
    </source>
</evidence>
<feature type="domain" description="DDE Tnp4" evidence="6">
    <location>
        <begin position="797"/>
        <end position="961"/>
    </location>
</feature>
<dbReference type="PANTHER" id="PTHR46169">
    <property type="entry name" value="DNA REPLICATION-RELATED ELEMENT FACTOR, ISOFORM A"/>
    <property type="match status" value="1"/>
</dbReference>
<dbReference type="Pfam" id="PF05699">
    <property type="entry name" value="Dimer_Tnp_hAT"/>
    <property type="match status" value="1"/>
</dbReference>
<feature type="signal peptide" evidence="4">
    <location>
        <begin position="1"/>
        <end position="17"/>
    </location>
</feature>
<keyword evidence="4" id="KW-0732">Signal</keyword>
<dbReference type="InterPro" id="IPR052717">
    <property type="entry name" value="Vacuolar_transposase_reg"/>
</dbReference>
<keyword evidence="8" id="KW-1185">Reference proteome</keyword>
<evidence type="ECO:0000259" key="5">
    <source>
        <dbReference type="Pfam" id="PF05699"/>
    </source>
</evidence>
<sequence>MCVLVLALSLTPHPTLCVLVLAVPSPPIPPCRPPREDEDADAMPPPEEHCHQAVKRESAPHKRHLKRGPPGEDEDATPPAEENCQQPVKRHRGSCSESPPGHLKAVCHYQQAVAGPNKATPTLTSQPEKNPPDMHAMLDSPGVDAKQLSMNVLARNSSGGGGTKWESNDLRQKELTDCIVAFIAHDLLPVSLVDSEQFRTLMAAAQPMFRLPSRQQLSGVLLPRHSARVHTCLNIQLQQVHSLCLTVTLWSSKGRRSLIGVTSHFILDHTLRSVMLACRRLKHSHTSHTISELYQATVDRYDVASKVTAIVTDNAEWNVGTNAFPVEQPEDDDDDDDDCVDDDCDSLPPDDTTKFECLPPNRSACFGHSLQLVVKDGIEQEGQIKHILAKVSKLVSFCRKSTVAAQILSNDLKLQMATCTSWTSQLLLMRSVLEVAPEVWHKLDTPHTLRQHELNTIKDLCDIFEPFEYVANQLQGQNTVTSSLVVICVRGLRAALAGLREVHTHKLVSVLQSSTDTRLSKFESMEAFRLAATLDPRYKLDWCHDSEVQDMRDLLTLKYNNARSLQPAARDASPAGLPPMKRNKFFALVNRSSAPRPAPSEVSLYLTQPCLQEDCDPLGYWKAKQPEFPVLTRLAAKYLAMPATSAPVDQLFSLAGKLFRPDSGGRRAEEFLEKGGMKAFYAVTDFHVHFSMTRTQVEELLHLLQPHYPYKRGSKLPLENVVLAGLWVLASQESYNTIAERFQTSKSVICNSLHTFCSLVSGSLDDHIRWPVGRAVRGTVHGFQGAGFPGTVGALGATHVAIGKPKDVPKPDAYLKEEAGYSTTLLAVCDTKYRFTHVTVGHSGALDPGDVFKRSELYQALQDDPNSLLPQDFYLGDEVYSFHLIADAGFPLSEHVMTPYVAQGRLHPKQQEYNRQQLSALVVIARALGVLKARYRRLKFLQMQNLAQCSIAIKACCILHNICVQVSDVDTFGVEDVAAAPRHNSQANTAGQNKRGSIADALFYQ</sequence>
<proteinExistence type="predicted"/>
<dbReference type="PANTHER" id="PTHR46169:SF29">
    <property type="entry name" value="DNA REPLICATION-RELATED ELEMENT FACTOR, ISOFORM A"/>
    <property type="match status" value="1"/>
</dbReference>
<dbReference type="EMBL" id="JACEEZ010025572">
    <property type="protein sequence ID" value="KAG0699582.1"/>
    <property type="molecule type" value="Genomic_DNA"/>
</dbReference>
<evidence type="ECO:0000256" key="3">
    <source>
        <dbReference type="SAM" id="MobiDB-lite"/>
    </source>
</evidence>
<feature type="domain" description="HAT C-terminal dimerisation" evidence="5">
    <location>
        <begin position="601"/>
        <end position="659"/>
    </location>
</feature>
<dbReference type="Proteomes" id="UP000770661">
    <property type="component" value="Unassembled WGS sequence"/>
</dbReference>
<protein>
    <submittedName>
        <fullName evidence="7">Protein ALP1-like</fullName>
    </submittedName>
</protein>
<evidence type="ECO:0000313" key="8">
    <source>
        <dbReference type="Proteomes" id="UP000770661"/>
    </source>
</evidence>
<dbReference type="GO" id="GO:0005634">
    <property type="term" value="C:nucleus"/>
    <property type="evidence" value="ECO:0007669"/>
    <property type="project" value="TreeGrafter"/>
</dbReference>
<organism evidence="7 8">
    <name type="scientific">Chionoecetes opilio</name>
    <name type="common">Atlantic snow crab</name>
    <name type="synonym">Cancer opilio</name>
    <dbReference type="NCBI Taxonomy" id="41210"/>
    <lineage>
        <taxon>Eukaryota</taxon>
        <taxon>Metazoa</taxon>
        <taxon>Ecdysozoa</taxon>
        <taxon>Arthropoda</taxon>
        <taxon>Crustacea</taxon>
        <taxon>Multicrustacea</taxon>
        <taxon>Malacostraca</taxon>
        <taxon>Eumalacostraca</taxon>
        <taxon>Eucarida</taxon>
        <taxon>Decapoda</taxon>
        <taxon>Pleocyemata</taxon>
        <taxon>Brachyura</taxon>
        <taxon>Eubrachyura</taxon>
        <taxon>Majoidea</taxon>
        <taxon>Majidae</taxon>
        <taxon>Chionoecetes</taxon>
    </lineage>
</organism>
<evidence type="ECO:0000256" key="1">
    <source>
        <dbReference type="ARBA" id="ARBA00001968"/>
    </source>
</evidence>
<name>A0A8J8WF28_CHIOP</name>
<keyword evidence="2" id="KW-0479">Metal-binding</keyword>
<dbReference type="GO" id="GO:0046983">
    <property type="term" value="F:protein dimerization activity"/>
    <property type="evidence" value="ECO:0007669"/>
    <property type="project" value="InterPro"/>
</dbReference>
<evidence type="ECO:0000256" key="4">
    <source>
        <dbReference type="SAM" id="SignalP"/>
    </source>
</evidence>
<comment type="cofactor">
    <cofactor evidence="1">
        <name>a divalent metal cation</name>
        <dbReference type="ChEBI" id="CHEBI:60240"/>
    </cofactor>
</comment>
<dbReference type="SUPFAM" id="SSF140996">
    <property type="entry name" value="Hermes dimerisation domain"/>
    <property type="match status" value="1"/>
</dbReference>
<dbReference type="OrthoDB" id="6358932at2759"/>
<feature type="chain" id="PRO_5035303648" evidence="4">
    <location>
        <begin position="18"/>
        <end position="1005"/>
    </location>
</feature>
<dbReference type="SUPFAM" id="SSF53098">
    <property type="entry name" value="Ribonuclease H-like"/>
    <property type="match status" value="1"/>
</dbReference>
<dbReference type="InterPro" id="IPR008906">
    <property type="entry name" value="HATC_C_dom"/>
</dbReference>
<reference evidence="7" key="1">
    <citation type="submission" date="2020-07" db="EMBL/GenBank/DDBJ databases">
        <title>The High-quality genome of the commercially important snow crab, Chionoecetes opilio.</title>
        <authorList>
            <person name="Jeong J.-H."/>
            <person name="Ryu S."/>
        </authorList>
    </citation>
    <scope>NUCLEOTIDE SEQUENCE</scope>
    <source>
        <strain evidence="7">MADBK_172401_WGS</strain>
        <tissue evidence="7">Digestive gland</tissue>
    </source>
</reference>
<comment type="caution">
    <text evidence="7">The sequence shown here is derived from an EMBL/GenBank/DDBJ whole genome shotgun (WGS) entry which is preliminary data.</text>
</comment>
<gene>
    <name evidence="7" type="ORF">GWK47_002940</name>
</gene>
<dbReference type="InterPro" id="IPR012337">
    <property type="entry name" value="RNaseH-like_sf"/>
</dbReference>
<evidence type="ECO:0000256" key="2">
    <source>
        <dbReference type="ARBA" id="ARBA00022723"/>
    </source>
</evidence>
<dbReference type="Pfam" id="PF13359">
    <property type="entry name" value="DDE_Tnp_4"/>
    <property type="match status" value="1"/>
</dbReference>
<feature type="compositionally biased region" description="Basic and acidic residues" evidence="3">
    <location>
        <begin position="46"/>
        <end position="60"/>
    </location>
</feature>
<feature type="region of interest" description="Disordered" evidence="3">
    <location>
        <begin position="28"/>
        <end position="100"/>
    </location>
</feature>
<dbReference type="InterPro" id="IPR027806">
    <property type="entry name" value="HARBI1_dom"/>
</dbReference>